<reference evidence="9" key="2">
    <citation type="journal article" date="2013" name="Nat. Genet.">
        <title>The genome of the platyfish, Xiphophorus maculatus, provides insights into evolutionary adaptation and several complex traits.</title>
        <authorList>
            <person name="Schartl M."/>
            <person name="Walter R.B."/>
            <person name="Shen Y."/>
            <person name="Garcia T."/>
            <person name="Catchen J."/>
            <person name="Amores A."/>
            <person name="Braasch I."/>
            <person name="Chalopin D."/>
            <person name="Volff J.N."/>
            <person name="Lesch K.P."/>
            <person name="Bisazza A."/>
            <person name="Minx P."/>
            <person name="Hillier L."/>
            <person name="Wilson R.K."/>
            <person name="Fuerstenberg S."/>
            <person name="Boore J."/>
            <person name="Searle S."/>
            <person name="Postlethwait J.H."/>
            <person name="Warren W.C."/>
        </authorList>
    </citation>
    <scope>NUCLEOTIDE SEQUENCE [LARGE SCALE GENOMIC DNA]</scope>
    <source>
        <strain evidence="9">JP 163 A</strain>
    </source>
</reference>
<name>A0A3B5QFZ0_XIPMA</name>
<dbReference type="GeneTree" id="ENSGT00390000007346"/>
<dbReference type="InParanoid" id="A0A3B5QFZ0"/>
<feature type="transmembrane region" description="Helical" evidence="6">
    <location>
        <begin position="157"/>
        <end position="176"/>
    </location>
</feature>
<evidence type="ECO:0000313" key="8">
    <source>
        <dbReference type="Ensembl" id="ENSXMAP00000030464.1"/>
    </source>
</evidence>
<dbReference type="PANTHER" id="PTHR13659">
    <property type="entry name" value="AUTOSOMAL HIGHLY CONSERVED PROTEIN"/>
    <property type="match status" value="1"/>
</dbReference>
<evidence type="ECO:0000256" key="4">
    <source>
        <dbReference type="ARBA" id="ARBA00023136"/>
    </source>
</evidence>
<dbReference type="InterPro" id="IPR039871">
    <property type="entry name" value="FAM8A1"/>
</dbReference>
<comment type="subcellular location">
    <subcellularLocation>
        <location evidence="1">Membrane</location>
        <topology evidence="1">Multi-pass membrane protein</topology>
    </subcellularLocation>
</comment>
<evidence type="ECO:0000313" key="9">
    <source>
        <dbReference type="Proteomes" id="UP000002852"/>
    </source>
</evidence>
<feature type="domain" description="RDD" evidence="7">
    <location>
        <begin position="144"/>
        <end position="303"/>
    </location>
</feature>
<accession>A0A3B5QFZ0</accession>
<dbReference type="Pfam" id="PF06271">
    <property type="entry name" value="RDD"/>
    <property type="match status" value="1"/>
</dbReference>
<evidence type="ECO:0000256" key="6">
    <source>
        <dbReference type="SAM" id="Phobius"/>
    </source>
</evidence>
<feature type="transmembrane region" description="Helical" evidence="6">
    <location>
        <begin position="271"/>
        <end position="291"/>
    </location>
</feature>
<keyword evidence="3 6" id="KW-1133">Transmembrane helix</keyword>
<keyword evidence="4 6" id="KW-0472">Membrane</keyword>
<sequence>KKISLEDVRQKEHSPSSGSRDGSETETKQLQANATTEYCSKLQRWMWEYYWGHASWQSWAALSAFPLPPPSSAAQTPAAHSSTPASGQQAFEPGNWFGYPYAVRHPGSSTPYPGGLQAEQRSAATDVRQQNGSPPQAGREYTIPSPLQRLLAETVDFFILFCVKATIVLWIMHLFGMKDIAKFITHFIIEEIDENTSIEDLQKMMAVALVYRVLVCVYETICIWGAGGATPGKFLLGLRVVTCDTSTMVRPNRIFVVPASNVSLSASTVRALNKNFSIAFLFPVFITLLFFQHNRTVYDIVAGTIVVQRRGA</sequence>
<dbReference type="OMA" id="WGYANWQ"/>
<dbReference type="InterPro" id="IPR010432">
    <property type="entry name" value="RDD"/>
</dbReference>
<reference evidence="8" key="4">
    <citation type="submission" date="2025-09" db="UniProtKB">
        <authorList>
            <consortium name="Ensembl"/>
        </authorList>
    </citation>
    <scope>IDENTIFICATION</scope>
    <source>
        <strain evidence="8">JP 163 A</strain>
    </source>
</reference>
<dbReference type="GO" id="GO:0016020">
    <property type="term" value="C:membrane"/>
    <property type="evidence" value="ECO:0007669"/>
    <property type="project" value="UniProtKB-SubCell"/>
</dbReference>
<reference evidence="9" key="1">
    <citation type="submission" date="2012-01" db="EMBL/GenBank/DDBJ databases">
        <authorList>
            <person name="Walter R."/>
            <person name="Schartl M."/>
            <person name="Warren W."/>
        </authorList>
    </citation>
    <scope>NUCLEOTIDE SEQUENCE [LARGE SCALE GENOMIC DNA]</scope>
    <source>
        <strain evidence="9">JP 163 A</strain>
    </source>
</reference>
<dbReference type="AlphaFoldDB" id="A0A3B5QFZ0"/>
<evidence type="ECO:0000256" key="2">
    <source>
        <dbReference type="ARBA" id="ARBA00022692"/>
    </source>
</evidence>
<feature type="transmembrane region" description="Helical" evidence="6">
    <location>
        <begin position="209"/>
        <end position="227"/>
    </location>
</feature>
<dbReference type="Proteomes" id="UP000002852">
    <property type="component" value="Unassembled WGS sequence"/>
</dbReference>
<reference evidence="8" key="3">
    <citation type="submission" date="2025-08" db="UniProtKB">
        <authorList>
            <consortium name="Ensembl"/>
        </authorList>
    </citation>
    <scope>IDENTIFICATION</scope>
    <source>
        <strain evidence="8">JP 163 A</strain>
    </source>
</reference>
<evidence type="ECO:0000256" key="1">
    <source>
        <dbReference type="ARBA" id="ARBA00004141"/>
    </source>
</evidence>
<keyword evidence="9" id="KW-1185">Reference proteome</keyword>
<evidence type="ECO:0000259" key="7">
    <source>
        <dbReference type="Pfam" id="PF06271"/>
    </source>
</evidence>
<evidence type="ECO:0000256" key="3">
    <source>
        <dbReference type="ARBA" id="ARBA00022989"/>
    </source>
</evidence>
<feature type="region of interest" description="Disordered" evidence="5">
    <location>
        <begin position="1"/>
        <end position="32"/>
    </location>
</feature>
<proteinExistence type="predicted"/>
<dbReference type="STRING" id="8083.ENSXMAP00000030464"/>
<feature type="compositionally biased region" description="Basic and acidic residues" evidence="5">
    <location>
        <begin position="1"/>
        <end position="14"/>
    </location>
</feature>
<feature type="region of interest" description="Disordered" evidence="5">
    <location>
        <begin position="110"/>
        <end position="141"/>
    </location>
</feature>
<dbReference type="PANTHER" id="PTHR13659:SF7">
    <property type="entry name" value="PROTEIN FAM8A1"/>
    <property type="match status" value="1"/>
</dbReference>
<feature type="compositionally biased region" description="Polar residues" evidence="5">
    <location>
        <begin position="119"/>
        <end position="134"/>
    </location>
</feature>
<dbReference type="Ensembl" id="ENSXMAT00000025458.1">
    <property type="protein sequence ID" value="ENSXMAP00000030464.1"/>
    <property type="gene ID" value="ENSXMAG00000003614.2"/>
</dbReference>
<organism evidence="8 9">
    <name type="scientific">Xiphophorus maculatus</name>
    <name type="common">Southern platyfish</name>
    <name type="synonym">Platypoecilus maculatus</name>
    <dbReference type="NCBI Taxonomy" id="8083"/>
    <lineage>
        <taxon>Eukaryota</taxon>
        <taxon>Metazoa</taxon>
        <taxon>Chordata</taxon>
        <taxon>Craniata</taxon>
        <taxon>Vertebrata</taxon>
        <taxon>Euteleostomi</taxon>
        <taxon>Actinopterygii</taxon>
        <taxon>Neopterygii</taxon>
        <taxon>Teleostei</taxon>
        <taxon>Neoteleostei</taxon>
        <taxon>Acanthomorphata</taxon>
        <taxon>Ovalentaria</taxon>
        <taxon>Atherinomorphae</taxon>
        <taxon>Cyprinodontiformes</taxon>
        <taxon>Poeciliidae</taxon>
        <taxon>Poeciliinae</taxon>
        <taxon>Xiphophorus</taxon>
    </lineage>
</organism>
<protein>
    <submittedName>
        <fullName evidence="8">Family with sequence similarity 8 member A1</fullName>
    </submittedName>
</protein>
<evidence type="ECO:0000256" key="5">
    <source>
        <dbReference type="SAM" id="MobiDB-lite"/>
    </source>
</evidence>
<keyword evidence="2 6" id="KW-0812">Transmembrane</keyword>